<organism evidence="2 3">
    <name type="scientific">Riccia fluitans</name>
    <dbReference type="NCBI Taxonomy" id="41844"/>
    <lineage>
        <taxon>Eukaryota</taxon>
        <taxon>Viridiplantae</taxon>
        <taxon>Streptophyta</taxon>
        <taxon>Embryophyta</taxon>
        <taxon>Marchantiophyta</taxon>
        <taxon>Marchantiopsida</taxon>
        <taxon>Marchantiidae</taxon>
        <taxon>Marchantiales</taxon>
        <taxon>Ricciaceae</taxon>
        <taxon>Riccia</taxon>
    </lineage>
</organism>
<evidence type="ECO:0000313" key="3">
    <source>
        <dbReference type="Proteomes" id="UP001605036"/>
    </source>
</evidence>
<comment type="caution">
    <text evidence="2">The sequence shown here is derived from an EMBL/GenBank/DDBJ whole genome shotgun (WGS) entry which is preliminary data.</text>
</comment>
<sequence length="91" mass="9373">MVSVCCIPSDEQLRVSASGRISAIPYGGRGRGIKATGASPQSWLPRRSRPASDGLAQGQTLALPVRLSIAAAGGTSLDTSVDEEFCPMGNL</sequence>
<evidence type="ECO:0000313" key="2">
    <source>
        <dbReference type="EMBL" id="KAL2607921.1"/>
    </source>
</evidence>
<accession>A0ABD1XJ11</accession>
<dbReference type="AlphaFoldDB" id="A0ABD1XJ11"/>
<gene>
    <name evidence="2" type="ORF">R1flu_026494</name>
</gene>
<name>A0ABD1XJ11_9MARC</name>
<dbReference type="Proteomes" id="UP001605036">
    <property type="component" value="Unassembled WGS sequence"/>
</dbReference>
<evidence type="ECO:0000256" key="1">
    <source>
        <dbReference type="SAM" id="MobiDB-lite"/>
    </source>
</evidence>
<protein>
    <submittedName>
        <fullName evidence="2">Uncharacterized protein</fullName>
    </submittedName>
</protein>
<keyword evidence="3" id="KW-1185">Reference proteome</keyword>
<reference evidence="2 3" key="1">
    <citation type="submission" date="2024-09" db="EMBL/GenBank/DDBJ databases">
        <title>Chromosome-scale assembly of Riccia fluitans.</title>
        <authorList>
            <person name="Paukszto L."/>
            <person name="Sawicki J."/>
            <person name="Karawczyk K."/>
            <person name="Piernik-Szablinska J."/>
            <person name="Szczecinska M."/>
            <person name="Mazdziarz M."/>
        </authorList>
    </citation>
    <scope>NUCLEOTIDE SEQUENCE [LARGE SCALE GENOMIC DNA]</scope>
    <source>
        <strain evidence="2">Rf_01</strain>
        <tissue evidence="2">Aerial parts of the thallus</tissue>
    </source>
</reference>
<proteinExistence type="predicted"/>
<feature type="region of interest" description="Disordered" evidence="1">
    <location>
        <begin position="30"/>
        <end position="55"/>
    </location>
</feature>
<dbReference type="EMBL" id="JBHFFA010000008">
    <property type="protein sequence ID" value="KAL2607921.1"/>
    <property type="molecule type" value="Genomic_DNA"/>
</dbReference>